<keyword evidence="6" id="KW-0479">Metal-binding</keyword>
<dbReference type="EMBL" id="OV725077">
    <property type="protein sequence ID" value="CAH1391850.1"/>
    <property type="molecule type" value="Genomic_DNA"/>
</dbReference>
<evidence type="ECO:0000256" key="2">
    <source>
        <dbReference type="ARBA" id="ARBA00001946"/>
    </source>
</evidence>
<dbReference type="InterPro" id="IPR005841">
    <property type="entry name" value="Alpha-D-phosphohexomutase_SF"/>
</dbReference>
<dbReference type="EC" id="5.4.2.2" evidence="4"/>
<comment type="catalytic activity">
    <reaction evidence="1">
        <text>alpha-D-glucose 1-phosphate = alpha-D-glucose 6-phosphate</text>
        <dbReference type="Rhea" id="RHEA:23536"/>
        <dbReference type="ChEBI" id="CHEBI:58225"/>
        <dbReference type="ChEBI" id="CHEBI:58601"/>
        <dbReference type="EC" id="5.4.2.2"/>
    </reaction>
</comment>
<evidence type="ECO:0000256" key="3">
    <source>
        <dbReference type="ARBA" id="ARBA00010231"/>
    </source>
</evidence>
<evidence type="ECO:0000256" key="6">
    <source>
        <dbReference type="ARBA" id="ARBA00022723"/>
    </source>
</evidence>
<evidence type="ECO:0000256" key="5">
    <source>
        <dbReference type="ARBA" id="ARBA00022553"/>
    </source>
</evidence>
<evidence type="ECO:0000256" key="7">
    <source>
        <dbReference type="ARBA" id="ARBA00022842"/>
    </source>
</evidence>
<dbReference type="GO" id="GO:0005975">
    <property type="term" value="P:carbohydrate metabolic process"/>
    <property type="evidence" value="ECO:0007669"/>
    <property type="project" value="InterPro"/>
</dbReference>
<evidence type="ECO:0000256" key="4">
    <source>
        <dbReference type="ARBA" id="ARBA00012728"/>
    </source>
</evidence>
<reference evidence="12" key="1">
    <citation type="submission" date="2022-01" db="EMBL/GenBank/DDBJ databases">
        <authorList>
            <person name="King R."/>
        </authorList>
    </citation>
    <scope>NUCLEOTIDE SEQUENCE</scope>
</reference>
<dbReference type="Pfam" id="PF02879">
    <property type="entry name" value="PGM_PMM_II"/>
    <property type="match status" value="1"/>
</dbReference>
<dbReference type="Gene3D" id="3.40.120.10">
    <property type="entry name" value="Alpha-D-Glucose-1,6-Bisphosphate, subunit A, domain 3"/>
    <property type="match status" value="3"/>
</dbReference>
<evidence type="ECO:0000256" key="8">
    <source>
        <dbReference type="ARBA" id="ARBA00023235"/>
    </source>
</evidence>
<accession>A0A9P0E6Q3</accession>
<sequence>MTQNCLKRYTWASTKNQNIDILKGKFSQDLDLTPGCGGVRREVWEFQQKGFIEVFISAILLRKRETLNESTWIVGGDGRYYFKPAFFRVIATMAGLQVGQIVTAKDGILTSPAMCLLVRKMKATGGILLSASCMPAGIDGYFGIKYFVEDGSVASEPLLKAIRDIAKKLETVSYALGINFPLDELTSHIFWVENHLMSVTVVNAVRMYADYLKTIFDYDKIRKLLCGDEIVSIPVRILVDCMKGAAGPYAVEVLEYDLGACSGTVVNATPEEYFNTGYPSPRNSRALVQGLNTGNYNAGFALDTLGDRVMVMGRRAYHVSSGDSIAILAKHLHCIPYFQLHGINGFARSFTTSKALDSVVEPMKKPLYETPLNWTYICDLIKKEQISFAGDDHYGVGSSHMLEKDGIWGMLAWLSVLYHMRLPVRDLMYHHWLQHGRYFTASLLYDKIDTKEFLVIGDYMEFIINNEMLIASQHGKKPFIYTVLSGNSFKYIDPEDKSIKKTGITISLHPNSRVVYRLEIAKTNKLRILLEALSTDPSDFGAEPVAYLTPLAKLAINLVNLPHFLQDNEPLFML</sequence>
<dbReference type="InterPro" id="IPR005846">
    <property type="entry name" value="A-D-PHexomutase_a/b/a-III"/>
</dbReference>
<keyword evidence="8" id="KW-0413">Isomerase</keyword>
<dbReference type="InterPro" id="IPR036900">
    <property type="entry name" value="A-D-PHexomutase_C_sf"/>
</dbReference>
<keyword evidence="7" id="KW-0460">Magnesium</keyword>
<dbReference type="GO" id="GO:0004614">
    <property type="term" value="F:phosphoglucomutase activity"/>
    <property type="evidence" value="ECO:0007669"/>
    <property type="project" value="UniProtKB-EC"/>
</dbReference>
<name>A0A9P0E6Q3_NEZVI</name>
<evidence type="ECO:0000259" key="11">
    <source>
        <dbReference type="Pfam" id="PF02880"/>
    </source>
</evidence>
<evidence type="ECO:0000313" key="12">
    <source>
        <dbReference type="EMBL" id="CAH1391850.1"/>
    </source>
</evidence>
<evidence type="ECO:0000313" key="13">
    <source>
        <dbReference type="Proteomes" id="UP001152798"/>
    </source>
</evidence>
<organism evidence="12 13">
    <name type="scientific">Nezara viridula</name>
    <name type="common">Southern green stink bug</name>
    <name type="synonym">Cimex viridulus</name>
    <dbReference type="NCBI Taxonomy" id="85310"/>
    <lineage>
        <taxon>Eukaryota</taxon>
        <taxon>Metazoa</taxon>
        <taxon>Ecdysozoa</taxon>
        <taxon>Arthropoda</taxon>
        <taxon>Hexapoda</taxon>
        <taxon>Insecta</taxon>
        <taxon>Pterygota</taxon>
        <taxon>Neoptera</taxon>
        <taxon>Paraneoptera</taxon>
        <taxon>Hemiptera</taxon>
        <taxon>Heteroptera</taxon>
        <taxon>Panheteroptera</taxon>
        <taxon>Pentatomomorpha</taxon>
        <taxon>Pentatomoidea</taxon>
        <taxon>Pentatomidae</taxon>
        <taxon>Pentatominae</taxon>
        <taxon>Nezara</taxon>
    </lineage>
</organism>
<feature type="domain" description="Alpha-D-phosphohexomutase alpha/beta/alpha" evidence="11">
    <location>
        <begin position="324"/>
        <end position="432"/>
    </location>
</feature>
<dbReference type="SUPFAM" id="SSF55957">
    <property type="entry name" value="Phosphoglucomutase, C-terminal domain"/>
    <property type="match status" value="1"/>
</dbReference>
<dbReference type="GO" id="GO:0005829">
    <property type="term" value="C:cytosol"/>
    <property type="evidence" value="ECO:0007669"/>
    <property type="project" value="TreeGrafter"/>
</dbReference>
<dbReference type="Pfam" id="PF24947">
    <property type="entry name" value="PGM1_C_vert_fung"/>
    <property type="match status" value="1"/>
</dbReference>
<dbReference type="InterPro" id="IPR005844">
    <property type="entry name" value="A-D-PHexomutase_a/b/a-I"/>
</dbReference>
<dbReference type="InterPro" id="IPR016055">
    <property type="entry name" value="A-D-PHexomutase_a/b/a-I/II/III"/>
</dbReference>
<dbReference type="Pfam" id="PF02880">
    <property type="entry name" value="PGM_PMM_III"/>
    <property type="match status" value="1"/>
</dbReference>
<gene>
    <name evidence="12" type="ORF">NEZAVI_LOCUS2779</name>
</gene>
<dbReference type="Gene3D" id="3.30.310.50">
    <property type="entry name" value="Alpha-D-phosphohexomutase, C-terminal domain"/>
    <property type="match status" value="1"/>
</dbReference>
<dbReference type="PANTHER" id="PTHR22573:SF2">
    <property type="entry name" value="PHOSPHOGLUCOMUTASE"/>
    <property type="match status" value="1"/>
</dbReference>
<dbReference type="PANTHER" id="PTHR22573">
    <property type="entry name" value="PHOSPHOHEXOMUTASE FAMILY MEMBER"/>
    <property type="match status" value="1"/>
</dbReference>
<protein>
    <recommendedName>
        <fullName evidence="4">phosphoglucomutase (alpha-D-glucose-1,6-bisphosphate-dependent)</fullName>
        <ecNumber evidence="4">5.4.2.2</ecNumber>
    </recommendedName>
</protein>
<evidence type="ECO:0000259" key="10">
    <source>
        <dbReference type="Pfam" id="PF02879"/>
    </source>
</evidence>
<dbReference type="InterPro" id="IPR045244">
    <property type="entry name" value="PGM"/>
</dbReference>
<comment type="cofactor">
    <cofactor evidence="2">
        <name>Mg(2+)</name>
        <dbReference type="ChEBI" id="CHEBI:18420"/>
    </cofactor>
</comment>
<evidence type="ECO:0000256" key="1">
    <source>
        <dbReference type="ARBA" id="ARBA00000443"/>
    </source>
</evidence>
<comment type="similarity">
    <text evidence="3">Belongs to the phosphohexose mutase family.</text>
</comment>
<dbReference type="OrthoDB" id="6588047at2759"/>
<proteinExistence type="inferred from homology"/>
<dbReference type="InterPro" id="IPR005845">
    <property type="entry name" value="A-D-PHexomutase_a/b/a-II"/>
</dbReference>
<feature type="domain" description="Alpha-D-phosphohexomutase alpha/beta/alpha" evidence="9">
    <location>
        <begin position="34"/>
        <end position="170"/>
    </location>
</feature>
<dbReference type="NCBIfam" id="NF005737">
    <property type="entry name" value="PRK07564.1-1"/>
    <property type="match status" value="1"/>
</dbReference>
<evidence type="ECO:0000259" key="9">
    <source>
        <dbReference type="Pfam" id="PF02878"/>
    </source>
</evidence>
<dbReference type="AlphaFoldDB" id="A0A9P0E6Q3"/>
<dbReference type="Proteomes" id="UP001152798">
    <property type="component" value="Chromosome 1"/>
</dbReference>
<keyword evidence="5" id="KW-0597">Phosphoprotein</keyword>
<keyword evidence="13" id="KW-1185">Reference proteome</keyword>
<dbReference type="Pfam" id="PF02878">
    <property type="entry name" value="PGM_PMM_I"/>
    <property type="match status" value="1"/>
</dbReference>
<dbReference type="SUPFAM" id="SSF53738">
    <property type="entry name" value="Phosphoglucomutase, first 3 domains"/>
    <property type="match status" value="3"/>
</dbReference>
<feature type="domain" description="Alpha-D-phosphohexomutase alpha/beta/alpha" evidence="10">
    <location>
        <begin position="220"/>
        <end position="312"/>
    </location>
</feature>
<dbReference type="GO" id="GO:0046872">
    <property type="term" value="F:metal ion binding"/>
    <property type="evidence" value="ECO:0007669"/>
    <property type="project" value="UniProtKB-KW"/>
</dbReference>
<dbReference type="PRINTS" id="PR00509">
    <property type="entry name" value="PGMPMM"/>
</dbReference>